<evidence type="ECO:0000256" key="4">
    <source>
        <dbReference type="SAM" id="MobiDB-lite"/>
    </source>
</evidence>
<protein>
    <recommendedName>
        <fullName evidence="5">FLZ-type domain-containing protein</fullName>
    </recommendedName>
</protein>
<sequence length="220" mass="24650">EPPDSRGLHVGRRDRENRRGNRGATRQAEAWRKELTTWPTMPAPPPVFPIFLTQLELAMDSSAFSTSYGTLAASDLGAGCASYVAYPPRSCHRGALMRGPLSSPGPRRLFSYGFDEDEDEDEGECEPRHFLDSCSLCRKPLSRDRDIFMYRFDLPPASRAVLASERVAELVLVLVVCRGDTPFCSEECRQGRIEIDEAKEKRWNLSAKASGARRRRQVAG</sequence>
<evidence type="ECO:0000256" key="1">
    <source>
        <dbReference type="ARBA" id="ARBA00009374"/>
    </source>
</evidence>
<feature type="domain" description="FLZ-type" evidence="5">
    <location>
        <begin position="129"/>
        <end position="200"/>
    </location>
</feature>
<comment type="caution">
    <text evidence="6">The sequence shown here is derived from an EMBL/GenBank/DDBJ whole genome shotgun (WGS) entry which is preliminary data.</text>
</comment>
<reference evidence="6 7" key="1">
    <citation type="journal article" date="2014" name="Agronomy (Basel)">
        <title>A Draft Genome Sequence for Ensete ventricosum, the Drought-Tolerant Tree Against Hunger.</title>
        <authorList>
            <person name="Harrison J."/>
            <person name="Moore K.A."/>
            <person name="Paszkiewicz K."/>
            <person name="Jones T."/>
            <person name="Grant M."/>
            <person name="Ambacheew D."/>
            <person name="Muzemil S."/>
            <person name="Studholme D.J."/>
        </authorList>
    </citation>
    <scope>NUCLEOTIDE SEQUENCE [LARGE SCALE GENOMIC DNA]</scope>
</reference>
<name>A0A426YEJ7_ENSVE</name>
<evidence type="ECO:0000313" key="6">
    <source>
        <dbReference type="EMBL" id="RRT50097.1"/>
    </source>
</evidence>
<evidence type="ECO:0000259" key="5">
    <source>
        <dbReference type="PROSITE" id="PS51795"/>
    </source>
</evidence>
<accession>A0A426YEJ7</accession>
<evidence type="ECO:0000256" key="3">
    <source>
        <dbReference type="PROSITE-ProRule" id="PRU01131"/>
    </source>
</evidence>
<dbReference type="InterPro" id="IPR044533">
    <property type="entry name" value="FLZ1/2/3"/>
</dbReference>
<dbReference type="PANTHER" id="PTHR46057">
    <property type="entry name" value="FCS-LIKE ZINC FINGER 1-RELATED"/>
    <property type="match status" value="1"/>
</dbReference>
<proteinExistence type="inferred from homology"/>
<dbReference type="PROSITE" id="PS51795">
    <property type="entry name" value="ZF_FLZ"/>
    <property type="match status" value="1"/>
</dbReference>
<organism evidence="6 7">
    <name type="scientific">Ensete ventricosum</name>
    <name type="common">Abyssinian banana</name>
    <name type="synonym">Musa ensete</name>
    <dbReference type="NCBI Taxonomy" id="4639"/>
    <lineage>
        <taxon>Eukaryota</taxon>
        <taxon>Viridiplantae</taxon>
        <taxon>Streptophyta</taxon>
        <taxon>Embryophyta</taxon>
        <taxon>Tracheophyta</taxon>
        <taxon>Spermatophyta</taxon>
        <taxon>Magnoliopsida</taxon>
        <taxon>Liliopsida</taxon>
        <taxon>Zingiberales</taxon>
        <taxon>Musaceae</taxon>
        <taxon>Ensete</taxon>
    </lineage>
</organism>
<dbReference type="Proteomes" id="UP000287651">
    <property type="component" value="Unassembled WGS sequence"/>
</dbReference>
<dbReference type="AlphaFoldDB" id="A0A426YEJ7"/>
<evidence type="ECO:0000313" key="7">
    <source>
        <dbReference type="Proteomes" id="UP000287651"/>
    </source>
</evidence>
<dbReference type="PANTHER" id="PTHR46057:SF9">
    <property type="entry name" value="FCS-LIKE ZINC FINGER 1"/>
    <property type="match status" value="1"/>
</dbReference>
<dbReference type="Pfam" id="PF04570">
    <property type="entry name" value="zf-FLZ"/>
    <property type="match status" value="2"/>
</dbReference>
<feature type="compositionally biased region" description="Basic and acidic residues" evidence="4">
    <location>
        <begin position="1"/>
        <end position="19"/>
    </location>
</feature>
<feature type="zinc finger region" description="FLZ-type" evidence="3">
    <location>
        <begin position="129"/>
        <end position="200"/>
    </location>
</feature>
<dbReference type="GO" id="GO:0046872">
    <property type="term" value="F:metal ion binding"/>
    <property type="evidence" value="ECO:0007669"/>
    <property type="project" value="UniProtKB-KW"/>
</dbReference>
<dbReference type="EMBL" id="AMZH03012959">
    <property type="protein sequence ID" value="RRT50097.1"/>
    <property type="molecule type" value="Genomic_DNA"/>
</dbReference>
<evidence type="ECO:0000256" key="2">
    <source>
        <dbReference type="ARBA" id="ARBA00022723"/>
    </source>
</evidence>
<dbReference type="InterPro" id="IPR007650">
    <property type="entry name" value="Zf-FLZ_dom"/>
</dbReference>
<comment type="similarity">
    <text evidence="1">Belongs to the FLZ family.</text>
</comment>
<gene>
    <name evidence="6" type="ORF">B296_00014186</name>
</gene>
<feature type="region of interest" description="Disordered" evidence="4">
    <location>
        <begin position="1"/>
        <end position="29"/>
    </location>
</feature>
<feature type="non-terminal residue" evidence="6">
    <location>
        <position position="1"/>
    </location>
</feature>
<keyword evidence="2" id="KW-0479">Metal-binding</keyword>